<proteinExistence type="predicted"/>
<sequence>MKKPKCDPDAGFSLLEVLVAILIVTFFTAVAMQMVVISAAFKAKAKVYTTATNLIQKDLENIRNLAIQYKFPTLSSVPSAGTITLSSTEGLLNGEKIQFQGTPDVYTLTISGATTTISPVINKVPASNATTVSNTSCSATSANSDKGLANRLMTSPSLVATVSGSATTISGIAYKPVLGANPYVIPTTQKKLWLMRNDSYNFTGSVAPYDVLRVNYLVVKDNNGSPSTNIIAKLSSEVIPYASFQCIK</sequence>
<dbReference type="AlphaFoldDB" id="A0A926ZZB4"/>
<dbReference type="PROSITE" id="PS00409">
    <property type="entry name" value="PROKAR_NTER_METHYL"/>
    <property type="match status" value="1"/>
</dbReference>
<dbReference type="RefSeq" id="WP_190559066.1">
    <property type="nucleotide sequence ID" value="NZ_JACJQU010000003.1"/>
</dbReference>
<dbReference type="Pfam" id="PF07963">
    <property type="entry name" value="N_methyl"/>
    <property type="match status" value="1"/>
</dbReference>
<evidence type="ECO:0000313" key="2">
    <source>
        <dbReference type="EMBL" id="MBD2293557.1"/>
    </source>
</evidence>
<accession>A0A926ZZB4</accession>
<organism evidence="2 3">
    <name type="scientific">Anabaena sphaerica FACHB-251</name>
    <dbReference type="NCBI Taxonomy" id="2692883"/>
    <lineage>
        <taxon>Bacteria</taxon>
        <taxon>Bacillati</taxon>
        <taxon>Cyanobacteriota</taxon>
        <taxon>Cyanophyceae</taxon>
        <taxon>Nostocales</taxon>
        <taxon>Nostocaceae</taxon>
        <taxon>Anabaena</taxon>
    </lineage>
</organism>
<dbReference type="NCBIfam" id="TIGR02532">
    <property type="entry name" value="IV_pilin_GFxxxE"/>
    <property type="match status" value="1"/>
</dbReference>
<evidence type="ECO:0000313" key="3">
    <source>
        <dbReference type="Proteomes" id="UP000662185"/>
    </source>
</evidence>
<evidence type="ECO:0000256" key="1">
    <source>
        <dbReference type="SAM" id="Phobius"/>
    </source>
</evidence>
<keyword evidence="3" id="KW-1185">Reference proteome</keyword>
<keyword evidence="1" id="KW-1133">Transmembrane helix</keyword>
<dbReference type="InterPro" id="IPR012902">
    <property type="entry name" value="N_methyl_site"/>
</dbReference>
<dbReference type="Proteomes" id="UP000662185">
    <property type="component" value="Unassembled WGS sequence"/>
</dbReference>
<dbReference type="EMBL" id="JACJQU010000003">
    <property type="protein sequence ID" value="MBD2293557.1"/>
    <property type="molecule type" value="Genomic_DNA"/>
</dbReference>
<name>A0A926ZZB4_9NOST</name>
<keyword evidence="1" id="KW-0812">Transmembrane</keyword>
<feature type="transmembrane region" description="Helical" evidence="1">
    <location>
        <begin position="17"/>
        <end position="41"/>
    </location>
</feature>
<protein>
    <submittedName>
        <fullName evidence="2">Type II secretion system protein</fullName>
    </submittedName>
</protein>
<comment type="caution">
    <text evidence="2">The sequence shown here is derived from an EMBL/GenBank/DDBJ whole genome shotgun (WGS) entry which is preliminary data.</text>
</comment>
<keyword evidence="1" id="KW-0472">Membrane</keyword>
<reference evidence="3" key="1">
    <citation type="journal article" date="2020" name="ISME J.">
        <title>Comparative genomics reveals insights into cyanobacterial evolution and habitat adaptation.</title>
        <authorList>
            <person name="Chen M.Y."/>
            <person name="Teng W.K."/>
            <person name="Zhao L."/>
            <person name="Hu C.X."/>
            <person name="Zhou Y.K."/>
            <person name="Han B.P."/>
            <person name="Song L.R."/>
            <person name="Shu W.S."/>
        </authorList>
    </citation>
    <scope>NUCLEOTIDE SEQUENCE [LARGE SCALE GENOMIC DNA]</scope>
    <source>
        <strain evidence="3">FACHB-251</strain>
    </source>
</reference>
<gene>
    <name evidence="2" type="ORF">H6G06_08660</name>
</gene>